<dbReference type="Proteomes" id="UP001222027">
    <property type="component" value="Unassembled WGS sequence"/>
</dbReference>
<evidence type="ECO:0000313" key="3">
    <source>
        <dbReference type="Proteomes" id="UP001222027"/>
    </source>
</evidence>
<dbReference type="AlphaFoldDB" id="A0AAV8RXV7"/>
<dbReference type="EMBL" id="JAQQAF010000001">
    <property type="protein sequence ID" value="KAJ8511945.1"/>
    <property type="molecule type" value="Genomic_DNA"/>
</dbReference>
<sequence length="72" mass="7667">MLRREVSVGKRGKVAGSGQRSAGLTHAIALQSAQRSRTDAVGSQEQAMVMLYIQFCVLAATRDPQESAGFDA</sequence>
<feature type="region of interest" description="Disordered" evidence="1">
    <location>
        <begin position="1"/>
        <end position="21"/>
    </location>
</feature>
<evidence type="ECO:0000256" key="1">
    <source>
        <dbReference type="SAM" id="MobiDB-lite"/>
    </source>
</evidence>
<proteinExistence type="predicted"/>
<gene>
    <name evidence="2" type="ORF">OPV22_002379</name>
</gene>
<evidence type="ECO:0000313" key="2">
    <source>
        <dbReference type="EMBL" id="KAJ8511945.1"/>
    </source>
</evidence>
<reference evidence="2 3" key="1">
    <citation type="submission" date="2022-12" db="EMBL/GenBank/DDBJ databases">
        <title>Chromosome-scale assembly of the Ensete ventricosum genome.</title>
        <authorList>
            <person name="Dussert Y."/>
            <person name="Stocks J."/>
            <person name="Wendawek A."/>
            <person name="Woldeyes F."/>
            <person name="Nichols R.A."/>
            <person name="Borrell J.S."/>
        </authorList>
    </citation>
    <scope>NUCLEOTIDE SEQUENCE [LARGE SCALE GENOMIC DNA]</scope>
    <source>
        <strain evidence="3">cv. Maze</strain>
        <tissue evidence="2">Seeds</tissue>
    </source>
</reference>
<organism evidence="2 3">
    <name type="scientific">Ensete ventricosum</name>
    <name type="common">Abyssinian banana</name>
    <name type="synonym">Musa ensete</name>
    <dbReference type="NCBI Taxonomy" id="4639"/>
    <lineage>
        <taxon>Eukaryota</taxon>
        <taxon>Viridiplantae</taxon>
        <taxon>Streptophyta</taxon>
        <taxon>Embryophyta</taxon>
        <taxon>Tracheophyta</taxon>
        <taxon>Spermatophyta</taxon>
        <taxon>Magnoliopsida</taxon>
        <taxon>Liliopsida</taxon>
        <taxon>Zingiberales</taxon>
        <taxon>Musaceae</taxon>
        <taxon>Ensete</taxon>
    </lineage>
</organism>
<name>A0AAV8RXV7_ENSVE</name>
<accession>A0AAV8RXV7</accession>
<keyword evidence="3" id="KW-1185">Reference proteome</keyword>
<protein>
    <submittedName>
        <fullName evidence="2">Uncharacterized protein</fullName>
    </submittedName>
</protein>
<comment type="caution">
    <text evidence="2">The sequence shown here is derived from an EMBL/GenBank/DDBJ whole genome shotgun (WGS) entry which is preliminary data.</text>
</comment>